<dbReference type="PANTHER" id="PTHR16146">
    <property type="entry name" value="INTELECTIN"/>
    <property type="match status" value="1"/>
</dbReference>
<proteinExistence type="predicted"/>
<dbReference type="PANTHER" id="PTHR16146:SF46">
    <property type="entry name" value="INTELECTIN-1A-RELATED"/>
    <property type="match status" value="1"/>
</dbReference>
<dbReference type="InterPro" id="IPR002181">
    <property type="entry name" value="Fibrinogen_a/b/g_C_dom"/>
</dbReference>
<gene>
    <name evidence="4" type="ORF">GBAR_LOCUS25446</name>
</gene>
<dbReference type="Gene3D" id="2.60.120.1000">
    <property type="match status" value="1"/>
</dbReference>
<keyword evidence="5" id="KW-1185">Reference proteome</keyword>
<feature type="signal peptide" evidence="2">
    <location>
        <begin position="1"/>
        <end position="21"/>
    </location>
</feature>
<feature type="non-terminal residue" evidence="4">
    <location>
        <position position="1"/>
    </location>
</feature>
<evidence type="ECO:0000256" key="1">
    <source>
        <dbReference type="ARBA" id="ARBA00023157"/>
    </source>
</evidence>
<evidence type="ECO:0000313" key="4">
    <source>
        <dbReference type="EMBL" id="CAI8046023.1"/>
    </source>
</evidence>
<protein>
    <recommendedName>
        <fullName evidence="3">Fibrinogen C-terminal domain-containing protein</fullName>
    </recommendedName>
</protein>
<organism evidence="4 5">
    <name type="scientific">Geodia barretti</name>
    <name type="common">Barrett's horny sponge</name>
    <dbReference type="NCBI Taxonomy" id="519541"/>
    <lineage>
        <taxon>Eukaryota</taxon>
        <taxon>Metazoa</taxon>
        <taxon>Porifera</taxon>
        <taxon>Demospongiae</taxon>
        <taxon>Heteroscleromorpha</taxon>
        <taxon>Tetractinellida</taxon>
        <taxon>Astrophorina</taxon>
        <taxon>Geodiidae</taxon>
        <taxon>Geodia</taxon>
    </lineage>
</organism>
<evidence type="ECO:0000313" key="5">
    <source>
        <dbReference type="Proteomes" id="UP001174909"/>
    </source>
</evidence>
<dbReference type="AlphaFoldDB" id="A0AA35TEC6"/>
<keyword evidence="1" id="KW-1015">Disulfide bond</keyword>
<feature type="domain" description="Fibrinogen C-terminal" evidence="3">
    <location>
        <begin position="100"/>
        <end position="161"/>
    </location>
</feature>
<feature type="chain" id="PRO_5041324936" description="Fibrinogen C-terminal domain-containing protein" evidence="2">
    <location>
        <begin position="22"/>
        <end position="161"/>
    </location>
</feature>
<dbReference type="GO" id="GO:0070492">
    <property type="term" value="F:oligosaccharide binding"/>
    <property type="evidence" value="ECO:0007669"/>
    <property type="project" value="TreeGrafter"/>
</dbReference>
<dbReference type="PROSITE" id="PS51406">
    <property type="entry name" value="FIBRINOGEN_C_2"/>
    <property type="match status" value="1"/>
</dbReference>
<evidence type="ECO:0000259" key="3">
    <source>
        <dbReference type="PROSITE" id="PS51406"/>
    </source>
</evidence>
<dbReference type="InterPro" id="IPR036056">
    <property type="entry name" value="Fibrinogen-like_C"/>
</dbReference>
<sequence>MTCSLILLLFLSIAAVCTVDGDNSTECVSQEELAAVKAEVDQLHSQLHYWQNATVNILKDHCSSINTGPARECGSEVTGDTVLMSIVFNITQTQCQDTVGTFRNPADSCNQILLDNPGTTSGYYWLLSPTGRVVQVFCDMERVCGCDEGGGGWTRVADINM</sequence>
<dbReference type="Proteomes" id="UP001174909">
    <property type="component" value="Unassembled WGS sequence"/>
</dbReference>
<dbReference type="EMBL" id="CASHTH010003520">
    <property type="protein sequence ID" value="CAI8046023.1"/>
    <property type="molecule type" value="Genomic_DNA"/>
</dbReference>
<keyword evidence="2" id="KW-0732">Signal</keyword>
<name>A0AA35TEC6_GEOBA</name>
<dbReference type="GO" id="GO:0005615">
    <property type="term" value="C:extracellular space"/>
    <property type="evidence" value="ECO:0007669"/>
    <property type="project" value="TreeGrafter"/>
</dbReference>
<dbReference type="SUPFAM" id="SSF56496">
    <property type="entry name" value="Fibrinogen C-terminal domain-like"/>
    <property type="match status" value="1"/>
</dbReference>
<dbReference type="NCBIfam" id="NF040941">
    <property type="entry name" value="GGGWT_bact"/>
    <property type="match status" value="1"/>
</dbReference>
<reference evidence="4" key="1">
    <citation type="submission" date="2023-03" db="EMBL/GenBank/DDBJ databases">
        <authorList>
            <person name="Steffen K."/>
            <person name="Cardenas P."/>
        </authorList>
    </citation>
    <scope>NUCLEOTIDE SEQUENCE</scope>
</reference>
<evidence type="ECO:0000256" key="2">
    <source>
        <dbReference type="SAM" id="SignalP"/>
    </source>
</evidence>
<accession>A0AA35TEC6</accession>
<comment type="caution">
    <text evidence="4">The sequence shown here is derived from an EMBL/GenBank/DDBJ whole genome shotgun (WGS) entry which is preliminary data.</text>
</comment>